<keyword evidence="2" id="KW-0809">Transit peptide</keyword>
<dbReference type="Pfam" id="PF04280">
    <property type="entry name" value="Tim44"/>
    <property type="match status" value="1"/>
</dbReference>
<dbReference type="InterPro" id="IPR007379">
    <property type="entry name" value="Tim44-like_dom"/>
</dbReference>
<evidence type="ECO:0000256" key="6">
    <source>
        <dbReference type="ARBA" id="ARBA00038073"/>
    </source>
</evidence>
<dbReference type="InterPro" id="IPR032710">
    <property type="entry name" value="NTF2-like_dom_sf"/>
</dbReference>
<dbReference type="STRING" id="1806994.A0A507CE97"/>
<dbReference type="RefSeq" id="XP_031026679.1">
    <property type="nucleotide sequence ID" value="XM_031167481.1"/>
</dbReference>
<dbReference type="GO" id="GO:1990904">
    <property type="term" value="C:ribonucleoprotein complex"/>
    <property type="evidence" value="ECO:0007669"/>
    <property type="project" value="UniProtKB-KW"/>
</dbReference>
<dbReference type="PANTHER" id="PTHR28554">
    <property type="entry name" value="39S RIBOSOMAL PROTEIN L45, MITOCHONDRIAL"/>
    <property type="match status" value="1"/>
</dbReference>
<evidence type="ECO:0000256" key="1">
    <source>
        <dbReference type="ARBA" id="ARBA00004173"/>
    </source>
</evidence>
<keyword evidence="5" id="KW-0687">Ribonucleoprotein</keyword>
<evidence type="ECO:0000256" key="2">
    <source>
        <dbReference type="ARBA" id="ARBA00022946"/>
    </source>
</evidence>
<accession>A0A507CE97</accession>
<dbReference type="PANTHER" id="PTHR28554:SF1">
    <property type="entry name" value="LARGE RIBOSOMAL SUBUNIT PROTEIN ML45"/>
    <property type="match status" value="1"/>
</dbReference>
<dbReference type="Proteomes" id="UP000319731">
    <property type="component" value="Unassembled WGS sequence"/>
</dbReference>
<keyword evidence="3" id="KW-0689">Ribosomal protein</keyword>
<evidence type="ECO:0000256" key="3">
    <source>
        <dbReference type="ARBA" id="ARBA00022980"/>
    </source>
</evidence>
<evidence type="ECO:0000313" key="11">
    <source>
        <dbReference type="Proteomes" id="UP000319731"/>
    </source>
</evidence>
<comment type="subcellular location">
    <subcellularLocation>
        <location evidence="1">Mitochondrion</location>
    </subcellularLocation>
</comment>
<dbReference type="SUPFAM" id="SSF54427">
    <property type="entry name" value="NTF2-like"/>
    <property type="match status" value="1"/>
</dbReference>
<protein>
    <recommendedName>
        <fullName evidence="7">Large ribosomal subunit protein mL45</fullName>
    </recommendedName>
    <alternativeName>
        <fullName evidence="8">39S ribosomal protein L45, mitochondrial</fullName>
    </alternativeName>
</protein>
<feature type="domain" description="Tim44-like" evidence="9">
    <location>
        <begin position="5"/>
        <end position="119"/>
    </location>
</feature>
<evidence type="ECO:0000259" key="9">
    <source>
        <dbReference type="Pfam" id="PF04280"/>
    </source>
</evidence>
<evidence type="ECO:0000256" key="7">
    <source>
        <dbReference type="ARBA" id="ARBA00039448"/>
    </source>
</evidence>
<dbReference type="EMBL" id="QEAO01000005">
    <property type="protein sequence ID" value="TPX36366.1"/>
    <property type="molecule type" value="Genomic_DNA"/>
</dbReference>
<dbReference type="InterPro" id="IPR051975">
    <property type="entry name" value="mtLSU_mL45"/>
</dbReference>
<dbReference type="GO" id="GO:0005739">
    <property type="term" value="C:mitochondrion"/>
    <property type="evidence" value="ECO:0007669"/>
    <property type="project" value="UniProtKB-SubCell"/>
</dbReference>
<dbReference type="AlphaFoldDB" id="A0A507CE97"/>
<organism evidence="10 11">
    <name type="scientific">Synchytrium microbalum</name>
    <dbReference type="NCBI Taxonomy" id="1806994"/>
    <lineage>
        <taxon>Eukaryota</taxon>
        <taxon>Fungi</taxon>
        <taxon>Fungi incertae sedis</taxon>
        <taxon>Chytridiomycota</taxon>
        <taxon>Chytridiomycota incertae sedis</taxon>
        <taxon>Chytridiomycetes</taxon>
        <taxon>Synchytriales</taxon>
        <taxon>Synchytriaceae</taxon>
        <taxon>Synchytrium</taxon>
    </lineage>
</organism>
<dbReference type="GO" id="GO:0005840">
    <property type="term" value="C:ribosome"/>
    <property type="evidence" value="ECO:0007669"/>
    <property type="project" value="UniProtKB-KW"/>
</dbReference>
<name>A0A507CE97_9FUNG</name>
<evidence type="ECO:0000256" key="5">
    <source>
        <dbReference type="ARBA" id="ARBA00023274"/>
    </source>
</evidence>
<reference evidence="10 11" key="1">
    <citation type="journal article" date="2019" name="Sci. Rep.">
        <title>Comparative genomics of chytrid fungi reveal insights into the obligate biotrophic and pathogenic lifestyle of Synchytrium endobioticum.</title>
        <authorList>
            <person name="van de Vossenberg B.T.L.H."/>
            <person name="Warris S."/>
            <person name="Nguyen H.D.T."/>
            <person name="van Gent-Pelzer M.P.E."/>
            <person name="Joly D.L."/>
            <person name="van de Geest H.C."/>
            <person name="Bonants P.J.M."/>
            <person name="Smith D.S."/>
            <person name="Levesque C.A."/>
            <person name="van der Lee T.A.J."/>
        </authorList>
    </citation>
    <scope>NUCLEOTIDE SEQUENCE [LARGE SCALE GENOMIC DNA]</scope>
    <source>
        <strain evidence="10 11">JEL517</strain>
    </source>
</reference>
<gene>
    <name evidence="10" type="ORF">SmJEL517_g01553</name>
</gene>
<dbReference type="Gene3D" id="3.10.450.240">
    <property type="match status" value="1"/>
</dbReference>
<evidence type="ECO:0000256" key="8">
    <source>
        <dbReference type="ARBA" id="ARBA00043031"/>
    </source>
</evidence>
<evidence type="ECO:0000313" key="10">
    <source>
        <dbReference type="EMBL" id="TPX36366.1"/>
    </source>
</evidence>
<dbReference type="OrthoDB" id="19619at2759"/>
<comment type="caution">
    <text evidence="10">The sequence shown here is derived from an EMBL/GenBank/DDBJ whole genome shotgun (WGS) entry which is preliminary data.</text>
</comment>
<sequence length="150" mass="17275">MNEDFAAYNFESLCKVLSPPMQNAMQSEIAKLKQMGKMEWKSHGQSSKTKILHAVMGKTPAQTQDIYQFTMELNYNQAVALYREKKNGQKELVAGDPNKIVPIREYIVFERIISYKDNSRKPEVKSYGHWRIAGKLEYKPKEGKAAKTIQ</sequence>
<keyword evidence="11" id="KW-1185">Reference proteome</keyword>
<keyword evidence="4" id="KW-0496">Mitochondrion</keyword>
<comment type="similarity">
    <text evidence="6">Belongs to the mitochondrion-specific ribosomal protein mL45 family.</text>
</comment>
<proteinExistence type="inferred from homology"/>
<dbReference type="GeneID" id="42002778"/>
<evidence type="ECO:0000256" key="4">
    <source>
        <dbReference type="ARBA" id="ARBA00023128"/>
    </source>
</evidence>